<dbReference type="RefSeq" id="WP_090170705.1">
    <property type="nucleotide sequence ID" value="NZ_FMXR01000004.1"/>
</dbReference>
<dbReference type="PANTHER" id="PTHR39161">
    <property type="entry name" value="ADAPTER PROTEIN MECA"/>
    <property type="match status" value="1"/>
</dbReference>
<dbReference type="EMBL" id="FMXR01000004">
    <property type="protein sequence ID" value="SDB01677.1"/>
    <property type="molecule type" value="Genomic_DNA"/>
</dbReference>
<dbReference type="OrthoDB" id="2085234at2"/>
<feature type="region of interest" description="Disordered" evidence="2">
    <location>
        <begin position="129"/>
        <end position="159"/>
    </location>
</feature>
<evidence type="ECO:0000256" key="2">
    <source>
        <dbReference type="SAM" id="MobiDB-lite"/>
    </source>
</evidence>
<organism evidence="3 4">
    <name type="scientific">Eubacterium oxidoreducens</name>
    <dbReference type="NCBI Taxonomy" id="1732"/>
    <lineage>
        <taxon>Bacteria</taxon>
        <taxon>Bacillati</taxon>
        <taxon>Bacillota</taxon>
        <taxon>Clostridia</taxon>
        <taxon>Eubacteriales</taxon>
        <taxon>Eubacteriaceae</taxon>
        <taxon>Eubacterium</taxon>
    </lineage>
</organism>
<accession>A0A1G5ZZT3</accession>
<dbReference type="InterPro" id="IPR038471">
    <property type="entry name" value="MecA_C_sf"/>
</dbReference>
<sequence>MKIEKISDNQIRCILTKEDLDTRQLKISELAYGSEKTNLLFRDMMEQASYEFGFDSSNIPIIVEAIPMSADKIVLLITKVEYPEELDTRFSSFSPMNEEDSFTGFDDHLSKDYPTDAEEALGLFGKMREQHQDKKNSERKEPHFTPLGQAVSNGFKTQPEPAPKAHVNIFKLFTFPNLDELVRLSRVVSNFYHGENTLYKNPVSGNYYLVVSKSDHTFDEFTKLCNILAEYGHNQKYSIATQAYFDEHFDVIIQDHALLSLSKL</sequence>
<reference evidence="3 4" key="1">
    <citation type="submission" date="2016-10" db="EMBL/GenBank/DDBJ databases">
        <authorList>
            <person name="de Groot N.N."/>
        </authorList>
    </citation>
    <scope>NUCLEOTIDE SEQUENCE [LARGE SCALE GENOMIC DNA]</scope>
    <source>
        <strain evidence="3 4">DSM 3217</strain>
    </source>
</reference>
<evidence type="ECO:0000256" key="1">
    <source>
        <dbReference type="ARBA" id="ARBA00005397"/>
    </source>
</evidence>
<evidence type="ECO:0000313" key="3">
    <source>
        <dbReference type="EMBL" id="SDB01677.1"/>
    </source>
</evidence>
<evidence type="ECO:0000313" key="4">
    <source>
        <dbReference type="Proteomes" id="UP000199228"/>
    </source>
</evidence>
<protein>
    <submittedName>
        <fullName evidence="3">Adapter protein MecA 1/2</fullName>
    </submittedName>
</protein>
<feature type="compositionally biased region" description="Basic and acidic residues" evidence="2">
    <location>
        <begin position="129"/>
        <end position="143"/>
    </location>
</feature>
<name>A0A1G5ZZT3_EUBOX</name>
<dbReference type="STRING" id="1732.SAMN02910417_00035"/>
<proteinExistence type="inferred from homology"/>
<dbReference type="PANTHER" id="PTHR39161:SF1">
    <property type="entry name" value="ADAPTER PROTEIN MECA 1"/>
    <property type="match status" value="1"/>
</dbReference>
<dbReference type="AlphaFoldDB" id="A0A1G5ZZT3"/>
<dbReference type="Proteomes" id="UP000199228">
    <property type="component" value="Unassembled WGS sequence"/>
</dbReference>
<dbReference type="InterPro" id="IPR008681">
    <property type="entry name" value="Neg-reg_MecA"/>
</dbReference>
<dbReference type="Pfam" id="PF05389">
    <property type="entry name" value="MecA"/>
    <property type="match status" value="1"/>
</dbReference>
<dbReference type="Gene3D" id="3.30.70.1950">
    <property type="match status" value="1"/>
</dbReference>
<gene>
    <name evidence="3" type="ORF">SAMN02910417_00035</name>
</gene>
<keyword evidence="4" id="KW-1185">Reference proteome</keyword>
<comment type="similarity">
    <text evidence="1">Belongs to the MecA family.</text>
</comment>